<organism evidence="1 2">
    <name type="scientific">Planococcus dechangensis</name>
    <dbReference type="NCBI Taxonomy" id="1176255"/>
    <lineage>
        <taxon>Bacteria</taxon>
        <taxon>Bacillati</taxon>
        <taxon>Bacillota</taxon>
        <taxon>Bacilli</taxon>
        <taxon>Bacillales</taxon>
        <taxon>Caryophanaceae</taxon>
        <taxon>Planococcus</taxon>
    </lineage>
</organism>
<protein>
    <submittedName>
        <fullName evidence="1">Uncharacterized protein</fullName>
    </submittedName>
</protein>
<dbReference type="Proteomes" id="UP001595932">
    <property type="component" value="Unassembled WGS sequence"/>
</dbReference>
<accession>A0ABV9MC93</accession>
<reference evidence="2" key="1">
    <citation type="journal article" date="2019" name="Int. J. Syst. Evol. Microbiol.">
        <title>The Global Catalogue of Microorganisms (GCM) 10K type strain sequencing project: providing services to taxonomists for standard genome sequencing and annotation.</title>
        <authorList>
            <consortium name="The Broad Institute Genomics Platform"/>
            <consortium name="The Broad Institute Genome Sequencing Center for Infectious Disease"/>
            <person name="Wu L."/>
            <person name="Ma J."/>
        </authorList>
    </citation>
    <scope>NUCLEOTIDE SEQUENCE [LARGE SCALE GENOMIC DNA]</scope>
    <source>
        <strain evidence="2">CGMCC 1.12151</strain>
    </source>
</reference>
<comment type="caution">
    <text evidence="1">The sequence shown here is derived from an EMBL/GenBank/DDBJ whole genome shotgun (WGS) entry which is preliminary data.</text>
</comment>
<dbReference type="RefSeq" id="WP_377279152.1">
    <property type="nucleotide sequence ID" value="NZ_JBHSGL010000005.1"/>
</dbReference>
<name>A0ABV9MC93_9BACL</name>
<evidence type="ECO:0000313" key="2">
    <source>
        <dbReference type="Proteomes" id="UP001595932"/>
    </source>
</evidence>
<evidence type="ECO:0000313" key="1">
    <source>
        <dbReference type="EMBL" id="MFC4713442.1"/>
    </source>
</evidence>
<dbReference type="EMBL" id="JBHSGL010000005">
    <property type="protein sequence ID" value="MFC4713442.1"/>
    <property type="molecule type" value="Genomic_DNA"/>
</dbReference>
<gene>
    <name evidence="1" type="ORF">ACFO5U_11235</name>
</gene>
<sequence>MKDGYQIFFDNFGISSKEIIDFGLKEAIFIPEENVRTEWENLKTKIYEGSSMVTIRGYGSGGRSTHLYMDLYENVFGHGNFKKDPTNNAEPKKIIQKLTGYRIGRDLQNYQVSHVFGRTKNPFAFSAPWNMVFLPKIVDPFTGHESKGALTVDFQKAFQEYTYSKYATYIEEFNQIVKGVHPLILDHLIDIENTQFTNDVSMQYEPIILGEAKEVSYKMD</sequence>
<keyword evidence="2" id="KW-1185">Reference proteome</keyword>
<proteinExistence type="predicted"/>